<gene>
    <name evidence="1" type="ORF">SH601_04590</name>
</gene>
<comment type="caution">
    <text evidence="1">The sequence shown here is derived from an EMBL/GenBank/DDBJ whole genome shotgun (WGS) entry which is preliminary data.</text>
</comment>
<accession>A0ACC6M2V9</accession>
<proteinExistence type="predicted"/>
<keyword evidence="2" id="KW-1185">Reference proteome</keyword>
<organism evidence="1 2">
    <name type="scientific">Gracilibacillus pellucidus</name>
    <dbReference type="NCBI Taxonomy" id="3095368"/>
    <lineage>
        <taxon>Bacteria</taxon>
        <taxon>Bacillati</taxon>
        <taxon>Bacillota</taxon>
        <taxon>Bacilli</taxon>
        <taxon>Bacillales</taxon>
        <taxon>Bacillaceae</taxon>
        <taxon>Gracilibacillus</taxon>
    </lineage>
</organism>
<dbReference type="Proteomes" id="UP001277972">
    <property type="component" value="Unassembled WGS sequence"/>
</dbReference>
<sequence>MFNPSTEIAAFLIHWSPNNSEAAQLGLAVVDKAIAHLMESDKMDSHECKNFQQLLKVLEKHDDDRLFNDIKGKKYTTRLDTTHSR</sequence>
<name>A0ACC6M2V9_9BACI</name>
<protein>
    <submittedName>
        <fullName evidence="1">Uncharacterized protein</fullName>
    </submittedName>
</protein>
<reference evidence="1" key="1">
    <citation type="submission" date="2023-11" db="EMBL/GenBank/DDBJ databases">
        <title>Gracilibacillus pellucida a moderately halophilic bacterium isolated from saline soil in Xinjiang province.</title>
        <authorList>
            <person name="Zhang Z."/>
            <person name="Tan F."/>
            <person name="Wang Y."/>
            <person name="Xia M."/>
        </authorList>
    </citation>
    <scope>NUCLEOTIDE SEQUENCE</scope>
    <source>
        <strain evidence="1">S3-1-1</strain>
    </source>
</reference>
<evidence type="ECO:0000313" key="2">
    <source>
        <dbReference type="Proteomes" id="UP001277972"/>
    </source>
</evidence>
<dbReference type="EMBL" id="JAWZSR010000002">
    <property type="protein sequence ID" value="MDX8045259.1"/>
    <property type="molecule type" value="Genomic_DNA"/>
</dbReference>
<evidence type="ECO:0000313" key="1">
    <source>
        <dbReference type="EMBL" id="MDX8045259.1"/>
    </source>
</evidence>